<proteinExistence type="inferred from homology"/>
<comment type="similarity">
    <text evidence="1">Belongs to the short-chain dehydrogenases/reductases (SDR) family.</text>
</comment>
<comment type="caution">
    <text evidence="2">The sequence shown here is derived from an EMBL/GenBank/DDBJ whole genome shotgun (WGS) entry which is preliminary data.</text>
</comment>
<dbReference type="Pfam" id="PF00106">
    <property type="entry name" value="adh_short"/>
    <property type="match status" value="2"/>
</dbReference>
<dbReference type="EMBL" id="LFZN01000241">
    <property type="protein sequence ID" value="KXS94996.1"/>
    <property type="molecule type" value="Genomic_DNA"/>
</dbReference>
<dbReference type="GO" id="GO:0019748">
    <property type="term" value="P:secondary metabolic process"/>
    <property type="evidence" value="ECO:0007669"/>
    <property type="project" value="TreeGrafter"/>
</dbReference>
<dbReference type="InterPro" id="IPR036291">
    <property type="entry name" value="NAD(P)-bd_dom_sf"/>
</dbReference>
<evidence type="ECO:0000313" key="2">
    <source>
        <dbReference type="EMBL" id="KXS94996.1"/>
    </source>
</evidence>
<protein>
    <recommendedName>
        <fullName evidence="4">NAD(P)-binding protein</fullName>
    </recommendedName>
</protein>
<dbReference type="PRINTS" id="PR00081">
    <property type="entry name" value="GDHRDH"/>
</dbReference>
<organism evidence="2 3">
    <name type="scientific">Pseudocercospora eumusae</name>
    <dbReference type="NCBI Taxonomy" id="321146"/>
    <lineage>
        <taxon>Eukaryota</taxon>
        <taxon>Fungi</taxon>
        <taxon>Dikarya</taxon>
        <taxon>Ascomycota</taxon>
        <taxon>Pezizomycotina</taxon>
        <taxon>Dothideomycetes</taxon>
        <taxon>Dothideomycetidae</taxon>
        <taxon>Mycosphaerellales</taxon>
        <taxon>Mycosphaerellaceae</taxon>
        <taxon>Pseudocercospora</taxon>
    </lineage>
</organism>
<gene>
    <name evidence="2" type="ORF">AC578_1523</name>
</gene>
<sequence>MTHQKTTILVTGADRGIGYEIAKELYKSKPTYQIFLTSILPQDGSNAIARIKEDTPPGSPNSSLTPIQLDLTSDPSIQSLPQHLPSHIDVLINNAGIGLDRKIETSTLSIREAFNRTYDTNVTGTHVLTHALMPLLLRSQTPRLIFMCSGVSSLADTTRSGLYDSPPSGWPKAPVRAPAGLAYRASKAGLNMVMRDWARVLKNDGVKVWGVSPGFLATRFADWTEEEMREMGAGDASVAGAFVRDVVEGRRDADVGMIVKRDGTVQAW</sequence>
<dbReference type="Gene3D" id="3.40.50.720">
    <property type="entry name" value="NAD(P)-binding Rossmann-like Domain"/>
    <property type="match status" value="1"/>
</dbReference>
<dbReference type="GO" id="GO:0005737">
    <property type="term" value="C:cytoplasm"/>
    <property type="evidence" value="ECO:0007669"/>
    <property type="project" value="TreeGrafter"/>
</dbReference>
<evidence type="ECO:0000313" key="3">
    <source>
        <dbReference type="Proteomes" id="UP000070133"/>
    </source>
</evidence>
<accession>A0A139GXR5</accession>
<evidence type="ECO:0008006" key="4">
    <source>
        <dbReference type="Google" id="ProtNLM"/>
    </source>
</evidence>
<dbReference type="OrthoDB" id="1933717at2759"/>
<evidence type="ECO:0000256" key="1">
    <source>
        <dbReference type="ARBA" id="ARBA00006484"/>
    </source>
</evidence>
<dbReference type="SUPFAM" id="SSF51735">
    <property type="entry name" value="NAD(P)-binding Rossmann-fold domains"/>
    <property type="match status" value="1"/>
</dbReference>
<dbReference type="AlphaFoldDB" id="A0A139GXR5"/>
<dbReference type="Proteomes" id="UP000070133">
    <property type="component" value="Unassembled WGS sequence"/>
</dbReference>
<dbReference type="InterPro" id="IPR002347">
    <property type="entry name" value="SDR_fam"/>
</dbReference>
<dbReference type="GO" id="GO:0016491">
    <property type="term" value="F:oxidoreductase activity"/>
    <property type="evidence" value="ECO:0007669"/>
    <property type="project" value="TreeGrafter"/>
</dbReference>
<keyword evidence="3" id="KW-1185">Reference proteome</keyword>
<reference evidence="2 3" key="1">
    <citation type="submission" date="2015-07" db="EMBL/GenBank/DDBJ databases">
        <title>Comparative genomics of the Sigatoka disease complex on banana suggests a link between parallel evolutionary changes in Pseudocercospora fijiensis and Pseudocercospora eumusae and increased virulence on the banana host.</title>
        <authorList>
            <person name="Chang T.-C."/>
            <person name="Salvucci A."/>
            <person name="Crous P.W."/>
            <person name="Stergiopoulos I."/>
        </authorList>
    </citation>
    <scope>NUCLEOTIDE SEQUENCE [LARGE SCALE GENOMIC DNA]</scope>
    <source>
        <strain evidence="2 3">CBS 114824</strain>
    </source>
</reference>
<name>A0A139GXR5_9PEZI</name>
<dbReference type="PANTHER" id="PTHR43544">
    <property type="entry name" value="SHORT-CHAIN DEHYDROGENASE/REDUCTASE"/>
    <property type="match status" value="1"/>
</dbReference>
<dbReference type="InterPro" id="IPR051468">
    <property type="entry name" value="Fungal_SecMetab_SDRs"/>
</dbReference>
<dbReference type="PANTHER" id="PTHR43544:SF32">
    <property type="entry name" value="CHAIN DEHYDROGENASE, PUTATIVE (AFU_ORTHOLOGUE AFUA_5G01530)-RELATED"/>
    <property type="match status" value="1"/>
</dbReference>